<name>A0A6N3ATL2_9FIRM</name>
<keyword evidence="3" id="KW-1185">Reference proteome</keyword>
<sequence>MKKNLIITISREYGSGGGEIGRKLSKALGIPCYDKELLTIAAKESGYCQEFFEKYDEKPIKSLSYFSYDQTMSSLPLGHQLFLKQFNIIQDLAQKQSCIFVGRAANYALRDKFDSIDVFIHADFETRRERAVENHGIEEKKSAKTVKKIDKERTSFYNFYTNMKWADARDFDLCINTSKITIDEAVEIILETVKRHYKDEIK</sequence>
<dbReference type="EMBL" id="CACRUE010000022">
    <property type="protein sequence ID" value="VYT93897.1"/>
    <property type="molecule type" value="Genomic_DNA"/>
</dbReference>
<reference evidence="1 3" key="2">
    <citation type="submission" date="2021-10" db="EMBL/GenBank/DDBJ databases">
        <title>Collection of gut derived symbiotic bacterial strains cultured from healthy donors.</title>
        <authorList>
            <person name="Lin H."/>
            <person name="Littmann E."/>
            <person name="Claire K."/>
            <person name="Pamer E."/>
        </authorList>
    </citation>
    <scope>NUCLEOTIDE SEQUENCE [LARGE SCALE GENOMIC DNA]</scope>
    <source>
        <strain evidence="1 3">MSK.17.68</strain>
    </source>
</reference>
<evidence type="ECO:0000313" key="3">
    <source>
        <dbReference type="Proteomes" id="UP001299409"/>
    </source>
</evidence>
<gene>
    <name evidence="2" type="ORF">IBLFYP30_01374</name>
    <name evidence="1" type="ORF">LIP50_07700</name>
</gene>
<reference evidence="2" key="1">
    <citation type="submission" date="2019-11" db="EMBL/GenBank/DDBJ databases">
        <authorList>
            <person name="Feng L."/>
        </authorList>
    </citation>
    <scope>NUCLEOTIDE SEQUENCE</scope>
    <source>
        <strain evidence="2">IbartlettiiLFYP30</strain>
    </source>
</reference>
<dbReference type="Pfam" id="PF13189">
    <property type="entry name" value="Cytidylate_kin2"/>
    <property type="match status" value="1"/>
</dbReference>
<dbReference type="EMBL" id="JAJBMB010000006">
    <property type="protein sequence ID" value="MCB5446079.1"/>
    <property type="molecule type" value="Genomic_DNA"/>
</dbReference>
<evidence type="ECO:0000313" key="2">
    <source>
        <dbReference type="EMBL" id="VYT93897.1"/>
    </source>
</evidence>
<dbReference type="GO" id="GO:0016301">
    <property type="term" value="F:kinase activity"/>
    <property type="evidence" value="ECO:0007669"/>
    <property type="project" value="UniProtKB-KW"/>
</dbReference>
<dbReference type="SUPFAM" id="SSF52540">
    <property type="entry name" value="P-loop containing nucleoside triphosphate hydrolases"/>
    <property type="match status" value="1"/>
</dbReference>
<dbReference type="RefSeq" id="WP_007287470.1">
    <property type="nucleotide sequence ID" value="NZ_BAABXU010000001.1"/>
</dbReference>
<keyword evidence="2" id="KW-0418">Kinase</keyword>
<protein>
    <submittedName>
        <fullName evidence="1 2">Cytidylate kinase</fullName>
    </submittedName>
</protein>
<evidence type="ECO:0000313" key="1">
    <source>
        <dbReference type="EMBL" id="MCB5446079.1"/>
    </source>
</evidence>
<dbReference type="Proteomes" id="UP001299409">
    <property type="component" value="Unassembled WGS sequence"/>
</dbReference>
<proteinExistence type="predicted"/>
<dbReference type="AlphaFoldDB" id="A0A6N3ATL2"/>
<dbReference type="InterPro" id="IPR027417">
    <property type="entry name" value="P-loop_NTPase"/>
</dbReference>
<dbReference type="GeneID" id="89565779"/>
<organism evidence="2">
    <name type="scientific">Intestinibacter bartlettii</name>
    <dbReference type="NCBI Taxonomy" id="261299"/>
    <lineage>
        <taxon>Bacteria</taxon>
        <taxon>Bacillati</taxon>
        <taxon>Bacillota</taxon>
        <taxon>Clostridia</taxon>
        <taxon>Peptostreptococcales</taxon>
        <taxon>Peptostreptococcaceae</taxon>
        <taxon>Intestinibacter</taxon>
    </lineage>
</organism>
<accession>A0A6N3ATL2</accession>
<dbReference type="Gene3D" id="3.40.50.300">
    <property type="entry name" value="P-loop containing nucleotide triphosphate hydrolases"/>
    <property type="match status" value="1"/>
</dbReference>
<keyword evidence="2" id="KW-0808">Transferase</keyword>